<keyword evidence="3" id="KW-0472">Membrane</keyword>
<feature type="transmembrane region" description="Helical" evidence="3">
    <location>
        <begin position="6"/>
        <end position="23"/>
    </location>
</feature>
<keyword evidence="1" id="KW-0175">Coiled coil</keyword>
<evidence type="ECO:0000256" key="1">
    <source>
        <dbReference type="SAM" id="Coils"/>
    </source>
</evidence>
<feature type="transmembrane region" description="Helical" evidence="3">
    <location>
        <begin position="69"/>
        <end position="87"/>
    </location>
</feature>
<feature type="region of interest" description="Disordered" evidence="2">
    <location>
        <begin position="29"/>
        <end position="58"/>
    </location>
</feature>
<protein>
    <submittedName>
        <fullName evidence="4">Uncharacterized protein</fullName>
    </submittedName>
</protein>
<keyword evidence="5" id="KW-1185">Reference proteome</keyword>
<name>A0ABP7VBS8_9ACTN</name>
<dbReference type="Proteomes" id="UP001500683">
    <property type="component" value="Unassembled WGS sequence"/>
</dbReference>
<evidence type="ECO:0000313" key="5">
    <source>
        <dbReference type="Proteomes" id="UP001500683"/>
    </source>
</evidence>
<accession>A0ABP7VBS8</accession>
<comment type="caution">
    <text evidence="4">The sequence shown here is derived from an EMBL/GenBank/DDBJ whole genome shotgun (WGS) entry which is preliminary data.</text>
</comment>
<keyword evidence="3" id="KW-0812">Transmembrane</keyword>
<feature type="compositionally biased region" description="Acidic residues" evidence="2">
    <location>
        <begin position="36"/>
        <end position="48"/>
    </location>
</feature>
<proteinExistence type="predicted"/>
<evidence type="ECO:0000256" key="2">
    <source>
        <dbReference type="SAM" id="MobiDB-lite"/>
    </source>
</evidence>
<keyword evidence="3" id="KW-1133">Transmembrane helix</keyword>
<gene>
    <name evidence="4" type="ORF">GCM10022214_16930</name>
</gene>
<dbReference type="RefSeq" id="WP_344943285.1">
    <property type="nucleotide sequence ID" value="NZ_BAAAZG010000006.1"/>
</dbReference>
<evidence type="ECO:0000256" key="3">
    <source>
        <dbReference type="SAM" id="Phobius"/>
    </source>
</evidence>
<evidence type="ECO:0000313" key="4">
    <source>
        <dbReference type="EMBL" id="GAA4063876.1"/>
    </source>
</evidence>
<dbReference type="EMBL" id="BAAAZG010000006">
    <property type="protein sequence ID" value="GAA4063876.1"/>
    <property type="molecule type" value="Genomic_DNA"/>
</dbReference>
<reference evidence="5" key="1">
    <citation type="journal article" date="2019" name="Int. J. Syst. Evol. Microbiol.">
        <title>The Global Catalogue of Microorganisms (GCM) 10K type strain sequencing project: providing services to taxonomists for standard genome sequencing and annotation.</title>
        <authorList>
            <consortium name="The Broad Institute Genomics Platform"/>
            <consortium name="The Broad Institute Genome Sequencing Center for Infectious Disease"/>
            <person name="Wu L."/>
            <person name="Ma J."/>
        </authorList>
    </citation>
    <scope>NUCLEOTIDE SEQUENCE [LARGE SCALE GENOMIC DNA]</scope>
    <source>
        <strain evidence="5">JCM 16702</strain>
    </source>
</reference>
<feature type="transmembrane region" description="Helical" evidence="3">
    <location>
        <begin position="93"/>
        <end position="111"/>
    </location>
</feature>
<feature type="coiled-coil region" evidence="1">
    <location>
        <begin position="126"/>
        <end position="153"/>
    </location>
</feature>
<sequence length="173" mass="19079">MSSAVLYLAIVAVWAVVLVPMWLRRDTSRPKKTDEITEETPVEEEEEAPPPAPRRRGRAAVIARRRRRTFGLTVLVLATTVVAATGLAPWWTVLPATVLFAAHVALLRVAVRIDAARRRERAAVAAAAARARAERAAAERAAAQQNADVIELDPRPQDEVFDQYADDRRVVGE</sequence>
<organism evidence="4 5">
    <name type="scientific">Actinomadura miaoliensis</name>
    <dbReference type="NCBI Taxonomy" id="430685"/>
    <lineage>
        <taxon>Bacteria</taxon>
        <taxon>Bacillati</taxon>
        <taxon>Actinomycetota</taxon>
        <taxon>Actinomycetes</taxon>
        <taxon>Streptosporangiales</taxon>
        <taxon>Thermomonosporaceae</taxon>
        <taxon>Actinomadura</taxon>
    </lineage>
</organism>